<name>B3TK90_HALDV</name>
<proteinExistence type="evidence at transcript level"/>
<sequence length="60" mass="6715">VPRVEWQLHGSRGGCVKGKNLSVDVTAAEIQRPSPLPFARKRQHGDKFLLKMVLVLGFDM</sequence>
<evidence type="ECO:0000313" key="1">
    <source>
        <dbReference type="EMBL" id="ABY87419.1"/>
    </source>
</evidence>
<dbReference type="EMBL" id="EU244404">
    <property type="protein sequence ID" value="ABY87419.1"/>
    <property type="molecule type" value="mRNA"/>
</dbReference>
<protein>
    <submittedName>
        <fullName evidence="1">Uncharacterized protein</fullName>
    </submittedName>
</protein>
<feature type="non-terminal residue" evidence="1">
    <location>
        <position position="1"/>
    </location>
</feature>
<reference evidence="1" key="2">
    <citation type="journal article" date="2008" name="Dev. Comp. Immunol.">
        <title>Identification of the up-regulated expression genes in hemocytes of variously colored abalone (Haliotis diversicolor Reeve, 1846) challenged with bacteria.</title>
        <authorList>
            <person name="Wang K.J."/>
            <person name="Ren H.L."/>
            <person name="Xu D.D."/>
            <person name="Cai L."/>
            <person name="Yang M."/>
        </authorList>
    </citation>
    <scope>NUCLEOTIDE SEQUENCE</scope>
</reference>
<dbReference type="AlphaFoldDB" id="B3TK90"/>
<organism evidence="1">
    <name type="scientific">Haliotis diversicolor</name>
    <name type="common">Abalone</name>
    <name type="synonym">Sulculus diversicolor</name>
    <dbReference type="NCBI Taxonomy" id="36095"/>
    <lineage>
        <taxon>Eukaryota</taxon>
        <taxon>Metazoa</taxon>
        <taxon>Spiralia</taxon>
        <taxon>Lophotrochozoa</taxon>
        <taxon>Mollusca</taxon>
        <taxon>Gastropoda</taxon>
        <taxon>Vetigastropoda</taxon>
        <taxon>Lepetellida</taxon>
        <taxon>Haliotoidea</taxon>
        <taxon>Haliotidae</taxon>
        <taxon>Haliotis</taxon>
    </lineage>
</organism>
<reference evidence="1" key="1">
    <citation type="submission" date="2007-10" db="EMBL/GenBank/DDBJ databases">
        <authorList>
            <person name="Ren H.-L."/>
            <person name="Wang K.-J."/>
            <person name="Xu D.-D."/>
            <person name="Cai L."/>
            <person name="Lin Z.-Y."/>
            <person name="Yang M."/>
            <person name="Qiao K."/>
            <person name="Zhang N."/>
        </authorList>
    </citation>
    <scope>NUCLEOTIDE SEQUENCE</scope>
</reference>
<accession>B3TK90</accession>